<dbReference type="PANTHER" id="PTHR42886">
    <property type="entry name" value="RE40534P-RELATED"/>
    <property type="match status" value="1"/>
</dbReference>
<dbReference type="EMBL" id="UINC01000686">
    <property type="protein sequence ID" value="SUZ59577.1"/>
    <property type="molecule type" value="Genomic_DNA"/>
</dbReference>
<organism evidence="2">
    <name type="scientific">marine metagenome</name>
    <dbReference type="NCBI Taxonomy" id="408172"/>
    <lineage>
        <taxon>unclassified sequences</taxon>
        <taxon>metagenomes</taxon>
        <taxon>ecological metagenomes</taxon>
    </lineage>
</organism>
<name>A0A381NYY4_9ZZZZ</name>
<dbReference type="Gene3D" id="3.40.50.1820">
    <property type="entry name" value="alpha/beta hydrolase"/>
    <property type="match status" value="1"/>
</dbReference>
<reference evidence="2" key="1">
    <citation type="submission" date="2018-05" db="EMBL/GenBank/DDBJ databases">
        <authorList>
            <person name="Lanie J.A."/>
            <person name="Ng W.-L."/>
            <person name="Kazmierczak K.M."/>
            <person name="Andrzejewski T.M."/>
            <person name="Davidsen T.M."/>
            <person name="Wayne K.J."/>
            <person name="Tettelin H."/>
            <person name="Glass J.I."/>
            <person name="Rusch D."/>
            <person name="Podicherti R."/>
            <person name="Tsui H.-C.T."/>
            <person name="Winkler M.E."/>
        </authorList>
    </citation>
    <scope>NUCLEOTIDE SEQUENCE</scope>
</reference>
<feature type="non-terminal residue" evidence="2">
    <location>
        <position position="1"/>
    </location>
</feature>
<dbReference type="AlphaFoldDB" id="A0A381NYY4"/>
<proteinExistence type="predicted"/>
<gene>
    <name evidence="2" type="ORF">METZ01_LOCUS12431</name>
</gene>
<dbReference type="Pfam" id="PF12697">
    <property type="entry name" value="Abhydrolase_6"/>
    <property type="match status" value="1"/>
</dbReference>
<dbReference type="SUPFAM" id="SSF53474">
    <property type="entry name" value="alpha/beta-Hydrolases"/>
    <property type="match status" value="1"/>
</dbReference>
<accession>A0A381NYY4</accession>
<dbReference type="PANTHER" id="PTHR42886:SF29">
    <property type="entry name" value="PUMMELIG, ISOFORM A"/>
    <property type="match status" value="1"/>
</dbReference>
<protein>
    <recommendedName>
        <fullName evidence="1">AB hydrolase-1 domain-containing protein</fullName>
    </recommendedName>
</protein>
<dbReference type="InterPro" id="IPR029058">
    <property type="entry name" value="AB_hydrolase_fold"/>
</dbReference>
<sequence length="207" mass="23404">VERYKQSYRITVIDLPGHGKSSDVDGGIDDWCAEIIKLIPDKSTLLGWSLGGLLSIYIASKVTIEHLVLVATTPNLVNKNNWKIGMKNEVFHQFASNLKSDSTKNLKRFVNLQSKNKTQVKQLYEAIQKYPPSESALSIGLDILLNSDLREIYKSINIPKSAILGTLDTLVPDTIEDWYKDNNTKTYILRSGHLPFLDEKFELPKQV</sequence>
<evidence type="ECO:0000313" key="2">
    <source>
        <dbReference type="EMBL" id="SUZ59577.1"/>
    </source>
</evidence>
<evidence type="ECO:0000259" key="1">
    <source>
        <dbReference type="Pfam" id="PF12697"/>
    </source>
</evidence>
<feature type="domain" description="AB hydrolase-1" evidence="1">
    <location>
        <begin position="8"/>
        <end position="198"/>
    </location>
</feature>
<dbReference type="InterPro" id="IPR000073">
    <property type="entry name" value="AB_hydrolase_1"/>
</dbReference>